<dbReference type="OrthoDB" id="6021076at2759"/>
<evidence type="ECO:0000256" key="2">
    <source>
        <dbReference type="ARBA" id="ARBA00008066"/>
    </source>
</evidence>
<dbReference type="GO" id="GO:0140800">
    <property type="term" value="F:gamma-aminobutyric acid:proton antiporter activity"/>
    <property type="evidence" value="ECO:0007669"/>
    <property type="project" value="UniProtKB-ARBA"/>
</dbReference>
<dbReference type="AlphaFoldDB" id="A0A7R8ZX55"/>
<dbReference type="GO" id="GO:0051939">
    <property type="term" value="P:gamma-aminobutyric acid import"/>
    <property type="evidence" value="ECO:0007669"/>
    <property type="project" value="UniProtKB-ARBA"/>
</dbReference>
<keyword evidence="8" id="KW-0472">Membrane</keyword>
<evidence type="ECO:0000259" key="19">
    <source>
        <dbReference type="Pfam" id="PF01490"/>
    </source>
</evidence>
<comment type="function">
    <text evidence="18">Antiporter that exchanges vesicular protons for cytosolic 4-aminobutanoate or to a lesser extend glycine, thus allowing their secretion from nerve terminals. The transport is equally dependent on the chemical and electrical components of the proton gradient. May also transport beta-alanine. Acidification of GABAergic synaptic vesicles is a prerequisite for 4-aminobutanoate uptake.</text>
</comment>
<comment type="similarity">
    <text evidence="2">Belongs to the amino acid/polyamine transporter 2 family.</text>
</comment>
<sequence>GMFVVSLPYAVLHGGYWAIVAMIGIAHICCYTGRILVDCLYEKDNEGALMRVRDSYVAIADACFGPGIGGRIVNCAQLIELSMTCILYIVVCGDLLRGSFPTGPIDTRSWMMICGFLMLPCAFLRNLHHVSTLSFWCTVAHFIINAVILSYCILCIGSWGWSKVQFSIDIYTFPISLGIIVFSYTSQIFLPTLEGNMKDPGMFWPMLKWSHIAAAVFKSLFGYVGFLTWGEATQEVITNNLPTQGFKAFVNFVLVIKALLSYPLPYFAAVDLIQNALFRGPPDTPFDSVFDKEGELKTKGMAIRLGLVFFTVMVAVVIPHFALLMGFIGSITGTMLSFIWPTYFHLKLKGDELDLATKAYDSLIIFLGFLFGTVGVYSSGRALKLAFELGLDY</sequence>
<gene>
    <name evidence="20" type="ORF">CTOB1V02_LOCUS13063</name>
</gene>
<dbReference type="GO" id="GO:0060077">
    <property type="term" value="C:inhibitory synapse"/>
    <property type="evidence" value="ECO:0007669"/>
    <property type="project" value="UniProtKB-ARBA"/>
</dbReference>
<evidence type="ECO:0000256" key="15">
    <source>
        <dbReference type="ARBA" id="ARBA00039542"/>
    </source>
</evidence>
<evidence type="ECO:0000256" key="9">
    <source>
        <dbReference type="ARBA" id="ARBA00023273"/>
    </source>
</evidence>
<evidence type="ECO:0000256" key="11">
    <source>
        <dbReference type="ARBA" id="ARBA00034106"/>
    </source>
</evidence>
<evidence type="ECO:0000256" key="18">
    <source>
        <dbReference type="ARBA" id="ARBA00046163"/>
    </source>
</evidence>
<dbReference type="Pfam" id="PF01490">
    <property type="entry name" value="Aa_trans"/>
    <property type="match status" value="1"/>
</dbReference>
<evidence type="ECO:0000256" key="16">
    <source>
        <dbReference type="ARBA" id="ARBA00041574"/>
    </source>
</evidence>
<feature type="non-terminal residue" evidence="20">
    <location>
        <position position="1"/>
    </location>
</feature>
<feature type="domain" description="Amino acid transporter transmembrane" evidence="19">
    <location>
        <begin position="1"/>
        <end position="377"/>
    </location>
</feature>
<evidence type="ECO:0000256" key="7">
    <source>
        <dbReference type="ARBA" id="ARBA00023018"/>
    </source>
</evidence>
<dbReference type="PANTHER" id="PTHR22950">
    <property type="entry name" value="AMINO ACID TRANSPORTER"/>
    <property type="match status" value="1"/>
</dbReference>
<dbReference type="GO" id="GO:0015179">
    <property type="term" value="F:L-amino acid transmembrane transporter activity"/>
    <property type="evidence" value="ECO:0007669"/>
    <property type="project" value="TreeGrafter"/>
</dbReference>
<comment type="catalytic activity">
    <reaction evidence="14">
        <text>4-aminobutanoate(out) + n H(+)(in) = 4-aminobutanoate(in) + n H(+)(out)</text>
        <dbReference type="Rhea" id="RHEA:70979"/>
        <dbReference type="ChEBI" id="CHEBI:15378"/>
        <dbReference type="ChEBI" id="CHEBI:59888"/>
    </reaction>
</comment>
<evidence type="ECO:0000256" key="10">
    <source>
        <dbReference type="ARBA" id="ARBA00023329"/>
    </source>
</evidence>
<keyword evidence="7" id="KW-0770">Synapse</keyword>
<evidence type="ECO:0000313" key="20">
    <source>
        <dbReference type="EMBL" id="CAD7235247.1"/>
    </source>
</evidence>
<dbReference type="FunFam" id="1.20.1740.10:FF:000062">
    <property type="entry name" value="Vesicular inhibitory amino acid transporter"/>
    <property type="match status" value="1"/>
</dbReference>
<reference evidence="20" key="1">
    <citation type="submission" date="2020-11" db="EMBL/GenBank/DDBJ databases">
        <authorList>
            <person name="Tran Van P."/>
        </authorList>
    </citation>
    <scope>NUCLEOTIDE SEQUENCE</scope>
</reference>
<proteinExistence type="inferred from homology"/>
<keyword evidence="3" id="KW-0813">Transport</keyword>
<name>A0A7R8ZX55_9CRUS</name>
<evidence type="ECO:0000256" key="6">
    <source>
        <dbReference type="ARBA" id="ARBA00022989"/>
    </source>
</evidence>
<dbReference type="InterPro" id="IPR013057">
    <property type="entry name" value="AA_transpt_TM"/>
</dbReference>
<comment type="catalytic activity">
    <reaction evidence="12">
        <text>beta-alanine(out) + n H(+)(in) = beta-alanine(in) + n H(+)(out)</text>
        <dbReference type="Rhea" id="RHEA:70987"/>
        <dbReference type="ChEBI" id="CHEBI:15378"/>
        <dbReference type="ChEBI" id="CHEBI:57966"/>
    </reaction>
</comment>
<evidence type="ECO:0000256" key="13">
    <source>
        <dbReference type="ARBA" id="ARBA00035961"/>
    </source>
</evidence>
<evidence type="ECO:0000256" key="3">
    <source>
        <dbReference type="ARBA" id="ARBA00022448"/>
    </source>
</evidence>
<comment type="subcellular location">
    <subcellularLocation>
        <location evidence="1">Cytoplasmic vesicle membrane</location>
        <topology evidence="1">Multi-pass membrane protein</topology>
    </subcellularLocation>
    <subcellularLocation>
        <location evidence="11">Presynapse</location>
    </subcellularLocation>
</comment>
<keyword evidence="6" id="KW-1133">Transmembrane helix</keyword>
<dbReference type="GO" id="GO:0006836">
    <property type="term" value="P:neurotransmitter transport"/>
    <property type="evidence" value="ECO:0007669"/>
    <property type="project" value="UniProtKB-KW"/>
</dbReference>
<evidence type="ECO:0000256" key="5">
    <source>
        <dbReference type="ARBA" id="ARBA00022775"/>
    </source>
</evidence>
<evidence type="ECO:0000256" key="17">
    <source>
        <dbReference type="ARBA" id="ARBA00042394"/>
    </source>
</evidence>
<dbReference type="GO" id="GO:0005774">
    <property type="term" value="C:vacuolar membrane"/>
    <property type="evidence" value="ECO:0007669"/>
    <property type="project" value="TreeGrafter"/>
</dbReference>
<dbReference type="PANTHER" id="PTHR22950:SF689">
    <property type="entry name" value="VESICULAR INHIBITORY AMINO ACID TRANSPORTER"/>
    <property type="match status" value="1"/>
</dbReference>
<accession>A0A7R8ZX55</accession>
<evidence type="ECO:0000256" key="12">
    <source>
        <dbReference type="ARBA" id="ARBA00035892"/>
    </source>
</evidence>
<keyword evidence="5" id="KW-0532">Neurotransmitter transport</keyword>
<keyword evidence="10" id="KW-0968">Cytoplasmic vesicle</keyword>
<evidence type="ECO:0000256" key="1">
    <source>
        <dbReference type="ARBA" id="ARBA00004439"/>
    </source>
</evidence>
<dbReference type="GO" id="GO:0015187">
    <property type="term" value="F:glycine transmembrane transporter activity"/>
    <property type="evidence" value="ECO:0007669"/>
    <property type="project" value="UniProtKB-ARBA"/>
</dbReference>
<evidence type="ECO:0000256" key="14">
    <source>
        <dbReference type="ARBA" id="ARBA00036440"/>
    </source>
</evidence>
<dbReference type="GO" id="GO:0030659">
    <property type="term" value="C:cytoplasmic vesicle membrane"/>
    <property type="evidence" value="ECO:0007669"/>
    <property type="project" value="UniProtKB-SubCell"/>
</dbReference>
<evidence type="ECO:0000256" key="4">
    <source>
        <dbReference type="ARBA" id="ARBA00022692"/>
    </source>
</evidence>
<keyword evidence="4" id="KW-0812">Transmembrane</keyword>
<organism evidence="20">
    <name type="scientific">Cyprideis torosa</name>
    <dbReference type="NCBI Taxonomy" id="163714"/>
    <lineage>
        <taxon>Eukaryota</taxon>
        <taxon>Metazoa</taxon>
        <taxon>Ecdysozoa</taxon>
        <taxon>Arthropoda</taxon>
        <taxon>Crustacea</taxon>
        <taxon>Oligostraca</taxon>
        <taxon>Ostracoda</taxon>
        <taxon>Podocopa</taxon>
        <taxon>Podocopida</taxon>
        <taxon>Cytherocopina</taxon>
        <taxon>Cytheroidea</taxon>
        <taxon>Cytherideidae</taxon>
        <taxon>Cyprideis</taxon>
    </lineage>
</organism>
<dbReference type="EMBL" id="OB671878">
    <property type="protein sequence ID" value="CAD7235247.1"/>
    <property type="molecule type" value="Genomic_DNA"/>
</dbReference>
<protein>
    <recommendedName>
        <fullName evidence="15">Vesicular inhibitory amino acid transporter</fullName>
    </recommendedName>
    <alternativeName>
        <fullName evidence="16">Solute carrier family 32 member 1</fullName>
    </alternativeName>
    <alternativeName>
        <fullName evidence="17">Vesicular GABA transporter</fullName>
    </alternativeName>
</protein>
<dbReference type="GO" id="GO:0098793">
    <property type="term" value="C:presynapse"/>
    <property type="evidence" value="ECO:0007669"/>
    <property type="project" value="UniProtKB-SubCell"/>
</dbReference>
<evidence type="ECO:0000256" key="8">
    <source>
        <dbReference type="ARBA" id="ARBA00023136"/>
    </source>
</evidence>
<comment type="catalytic activity">
    <reaction evidence="13">
        <text>glycine(out) + n H(+)(in) = glycine(in) + n H(+)(out)</text>
        <dbReference type="Rhea" id="RHEA:70983"/>
        <dbReference type="ChEBI" id="CHEBI:15378"/>
        <dbReference type="ChEBI" id="CHEBI:57305"/>
    </reaction>
</comment>
<keyword evidence="9" id="KW-0966">Cell projection</keyword>